<dbReference type="CDD" id="cd02859">
    <property type="entry name" value="E_set_AMPKbeta_like_N"/>
    <property type="match status" value="1"/>
</dbReference>
<dbReference type="SUPFAM" id="SSF81296">
    <property type="entry name" value="E set domains"/>
    <property type="match status" value="1"/>
</dbReference>
<comment type="caution">
    <text evidence="2">The sequence shown here is derived from an EMBL/GenBank/DDBJ whole genome shotgun (WGS) entry which is preliminary data.</text>
</comment>
<keyword evidence="3" id="KW-1185">Reference proteome</keyword>
<sequence length="60" mass="6926">MAGQPRKMEKSFTGVFTLCLKLYPGKYEIKFIVDGEWKIHPYCPTVDNNGHVNNILLVRD</sequence>
<dbReference type="Proteomes" id="UP000447434">
    <property type="component" value="Chromosome 4"/>
</dbReference>
<dbReference type="PANTHER" id="PTHR47434:SF1">
    <property type="entry name" value="PROTEIN PTST HOMOLOG 2, CHLOROPLASTIC"/>
    <property type="match status" value="1"/>
</dbReference>
<dbReference type="Pfam" id="PF16561">
    <property type="entry name" value="AMPK1_CBM"/>
    <property type="match status" value="1"/>
</dbReference>
<feature type="domain" description="AMP-activated protein kinase glycogen-binding" evidence="1">
    <location>
        <begin position="8"/>
        <end position="59"/>
    </location>
</feature>
<gene>
    <name evidence="2" type="ORF">Lalb_Chr04g0256391</name>
</gene>
<dbReference type="Gene3D" id="2.60.40.10">
    <property type="entry name" value="Immunoglobulins"/>
    <property type="match status" value="1"/>
</dbReference>
<evidence type="ECO:0000313" key="2">
    <source>
        <dbReference type="EMBL" id="KAE9615542.1"/>
    </source>
</evidence>
<dbReference type="InterPro" id="IPR032640">
    <property type="entry name" value="AMPK1_CBM"/>
</dbReference>
<dbReference type="PANTHER" id="PTHR47434">
    <property type="entry name" value="PROTEIN PTST HOMOLOG 3, CHLOROPLASTIC"/>
    <property type="match status" value="1"/>
</dbReference>
<dbReference type="OrthoDB" id="531008at2759"/>
<name>A0A6A4QQ19_LUPAL</name>
<organism evidence="2 3">
    <name type="scientific">Lupinus albus</name>
    <name type="common">White lupine</name>
    <name type="synonym">Lupinus termis</name>
    <dbReference type="NCBI Taxonomy" id="3870"/>
    <lineage>
        <taxon>Eukaryota</taxon>
        <taxon>Viridiplantae</taxon>
        <taxon>Streptophyta</taxon>
        <taxon>Embryophyta</taxon>
        <taxon>Tracheophyta</taxon>
        <taxon>Spermatophyta</taxon>
        <taxon>Magnoliopsida</taxon>
        <taxon>eudicotyledons</taxon>
        <taxon>Gunneridae</taxon>
        <taxon>Pentapetalae</taxon>
        <taxon>rosids</taxon>
        <taxon>fabids</taxon>
        <taxon>Fabales</taxon>
        <taxon>Fabaceae</taxon>
        <taxon>Papilionoideae</taxon>
        <taxon>50 kb inversion clade</taxon>
        <taxon>genistoids sensu lato</taxon>
        <taxon>core genistoids</taxon>
        <taxon>Genisteae</taxon>
        <taxon>Lupinus</taxon>
    </lineage>
</organism>
<dbReference type="EMBL" id="WOCE01000004">
    <property type="protein sequence ID" value="KAE9615542.1"/>
    <property type="molecule type" value="Genomic_DNA"/>
</dbReference>
<reference evidence="3" key="1">
    <citation type="journal article" date="2020" name="Nat. Commun.">
        <title>Genome sequence of the cluster root forming white lupin.</title>
        <authorList>
            <person name="Hufnagel B."/>
            <person name="Marques A."/>
            <person name="Soriano A."/>
            <person name="Marques L."/>
            <person name="Divol F."/>
            <person name="Doumas P."/>
            <person name="Sallet E."/>
            <person name="Mancinotti D."/>
            <person name="Carrere S."/>
            <person name="Marande W."/>
            <person name="Arribat S."/>
            <person name="Keller J."/>
            <person name="Huneau C."/>
            <person name="Blein T."/>
            <person name="Aime D."/>
            <person name="Laguerre M."/>
            <person name="Taylor J."/>
            <person name="Schubert V."/>
            <person name="Nelson M."/>
            <person name="Geu-Flores F."/>
            <person name="Crespi M."/>
            <person name="Gallardo-Guerrero K."/>
            <person name="Delaux P.-M."/>
            <person name="Salse J."/>
            <person name="Berges H."/>
            <person name="Guyot R."/>
            <person name="Gouzy J."/>
            <person name="Peret B."/>
        </authorList>
    </citation>
    <scope>NUCLEOTIDE SEQUENCE [LARGE SCALE GENOMIC DNA]</scope>
    <source>
        <strain evidence="3">cv. Amiga</strain>
    </source>
</reference>
<dbReference type="InterPro" id="IPR013783">
    <property type="entry name" value="Ig-like_fold"/>
</dbReference>
<proteinExistence type="predicted"/>
<evidence type="ECO:0000259" key="1">
    <source>
        <dbReference type="Pfam" id="PF16561"/>
    </source>
</evidence>
<protein>
    <submittedName>
        <fullName evidence="2">Putative 1,4-alpha-glucan-branching enzyme, GlgB</fullName>
    </submittedName>
</protein>
<dbReference type="AlphaFoldDB" id="A0A6A4QQ19"/>
<dbReference type="InterPro" id="IPR014756">
    <property type="entry name" value="Ig_E-set"/>
</dbReference>
<dbReference type="GO" id="GO:0009507">
    <property type="term" value="C:chloroplast"/>
    <property type="evidence" value="ECO:0007669"/>
    <property type="project" value="UniProtKB-ARBA"/>
</dbReference>
<evidence type="ECO:0000313" key="3">
    <source>
        <dbReference type="Proteomes" id="UP000447434"/>
    </source>
</evidence>
<accession>A0A6A4QQ19</accession>